<dbReference type="SMART" id="SM00028">
    <property type="entry name" value="TPR"/>
    <property type="match status" value="4"/>
</dbReference>
<keyword evidence="1" id="KW-0677">Repeat</keyword>
<sequence length="509" mass="56837">MKRMHFKTLAFALLGILAMQLSVTPRATAELLPADQLASCQLHVIGIYAPEDHNTDDRVFVDVQPTGKPIVLALTGYYGAQWNVKISADADVRQVIVAGYFEHSVRGLPESVPTEMLTYFPDADKTRKDFFWAYSWHTKNGRDLRLRLKELTGLDISTFQGQYSAKRFVVDGKNGDVAAFLAADPPKSKPTANATGLEKQLRDHGLAAKLKLLQLSNQFSQNHPAVKQLERSIELIDTELKRLGAAPLEPATEQPAAEQLATSTPPTETDSHKVIEALVRQSFELQMQLQTARVEKAEADLQRIKLQLQQRVDSAEDIIAARVKELIRRDVAKSKTGEQPEEEVPASVLTDEGWKAWRSRDTRNALKSFLSALKSEPENESARNGLGWTYVHLGEYGKAITEFKKIDKDSPVQSAALNGIGQSLLALGKLDEAEKVLLDATEEMIAKSGEAQAAKMGLAAWYGLVRTYLQQKNYEQAKQWSQRYLKHKPDDKLMKDMLEQAESETEVNQ</sequence>
<evidence type="ECO:0000313" key="7">
    <source>
        <dbReference type="EMBL" id="QDV88216.1"/>
    </source>
</evidence>
<evidence type="ECO:0000256" key="2">
    <source>
        <dbReference type="ARBA" id="ARBA00022803"/>
    </source>
</evidence>
<feature type="region of interest" description="Disordered" evidence="5">
    <location>
        <begin position="248"/>
        <end position="270"/>
    </location>
</feature>
<dbReference type="InterPro" id="IPR019734">
    <property type="entry name" value="TPR_rpt"/>
</dbReference>
<dbReference type="RefSeq" id="WP_145220364.1">
    <property type="nucleotide sequence ID" value="NZ_CP036432.1"/>
</dbReference>
<organism evidence="7 8">
    <name type="scientific">Stieleria magnilauensis</name>
    <dbReference type="NCBI Taxonomy" id="2527963"/>
    <lineage>
        <taxon>Bacteria</taxon>
        <taxon>Pseudomonadati</taxon>
        <taxon>Planctomycetota</taxon>
        <taxon>Planctomycetia</taxon>
        <taxon>Pirellulales</taxon>
        <taxon>Pirellulaceae</taxon>
        <taxon>Stieleria</taxon>
    </lineage>
</organism>
<feature type="chain" id="PRO_5047230770" evidence="6">
    <location>
        <begin position="30"/>
        <end position="509"/>
    </location>
</feature>
<evidence type="ECO:0000256" key="1">
    <source>
        <dbReference type="ARBA" id="ARBA00022737"/>
    </source>
</evidence>
<evidence type="ECO:0000256" key="5">
    <source>
        <dbReference type="SAM" id="MobiDB-lite"/>
    </source>
</evidence>
<dbReference type="PROSITE" id="PS50005">
    <property type="entry name" value="TPR"/>
    <property type="match status" value="1"/>
</dbReference>
<accession>A0ABX5Y5E6</accession>
<dbReference type="Pfam" id="PF13432">
    <property type="entry name" value="TPR_16"/>
    <property type="match status" value="1"/>
</dbReference>
<keyword evidence="4" id="KW-0175">Coiled coil</keyword>
<keyword evidence="6" id="KW-0732">Signal</keyword>
<dbReference type="PANTHER" id="PTHR44943:SF8">
    <property type="entry name" value="TPR REPEAT-CONTAINING PROTEIN MJ0263"/>
    <property type="match status" value="1"/>
</dbReference>
<dbReference type="Pfam" id="PF14559">
    <property type="entry name" value="TPR_19"/>
    <property type="match status" value="1"/>
</dbReference>
<reference evidence="7 8" key="1">
    <citation type="submission" date="2019-02" db="EMBL/GenBank/DDBJ databases">
        <title>Deep-cultivation of Planctomycetes and their phenomic and genomic characterization uncovers novel biology.</title>
        <authorList>
            <person name="Wiegand S."/>
            <person name="Jogler M."/>
            <person name="Boedeker C."/>
            <person name="Pinto D."/>
            <person name="Vollmers J."/>
            <person name="Rivas-Marin E."/>
            <person name="Kohn T."/>
            <person name="Peeters S.H."/>
            <person name="Heuer A."/>
            <person name="Rast P."/>
            <person name="Oberbeckmann S."/>
            <person name="Bunk B."/>
            <person name="Jeske O."/>
            <person name="Meyerdierks A."/>
            <person name="Storesund J.E."/>
            <person name="Kallscheuer N."/>
            <person name="Luecker S."/>
            <person name="Lage O.M."/>
            <person name="Pohl T."/>
            <person name="Merkel B.J."/>
            <person name="Hornburger P."/>
            <person name="Mueller R.-W."/>
            <person name="Bruemmer F."/>
            <person name="Labrenz M."/>
            <person name="Spormann A.M."/>
            <person name="Op den Camp H."/>
            <person name="Overmann J."/>
            <person name="Amann R."/>
            <person name="Jetten M.S.M."/>
            <person name="Mascher T."/>
            <person name="Medema M.H."/>
            <person name="Devos D.P."/>
            <person name="Kaster A.-K."/>
            <person name="Ovreas L."/>
            <person name="Rohde M."/>
            <person name="Galperin M.Y."/>
            <person name="Jogler C."/>
        </authorList>
    </citation>
    <scope>NUCLEOTIDE SEQUENCE [LARGE SCALE GENOMIC DNA]</scope>
    <source>
        <strain evidence="7 8">TBK1r</strain>
    </source>
</reference>
<evidence type="ECO:0000256" key="6">
    <source>
        <dbReference type="SAM" id="SignalP"/>
    </source>
</evidence>
<name>A0ABX5Y5E6_9BACT</name>
<feature type="repeat" description="TPR" evidence="3">
    <location>
        <begin position="458"/>
        <end position="491"/>
    </location>
</feature>
<keyword evidence="8" id="KW-1185">Reference proteome</keyword>
<dbReference type="Gene3D" id="1.25.40.10">
    <property type="entry name" value="Tetratricopeptide repeat domain"/>
    <property type="match status" value="2"/>
</dbReference>
<keyword evidence="2 3" id="KW-0802">TPR repeat</keyword>
<dbReference type="EMBL" id="CP036432">
    <property type="protein sequence ID" value="QDV88216.1"/>
    <property type="molecule type" value="Genomic_DNA"/>
</dbReference>
<feature type="coiled-coil region" evidence="4">
    <location>
        <begin position="280"/>
        <end position="307"/>
    </location>
</feature>
<feature type="signal peptide" evidence="6">
    <location>
        <begin position="1"/>
        <end position="29"/>
    </location>
</feature>
<gene>
    <name evidence="7" type="ORF">TBK1r_72480</name>
</gene>
<evidence type="ECO:0000256" key="3">
    <source>
        <dbReference type="PROSITE-ProRule" id="PRU00339"/>
    </source>
</evidence>
<dbReference type="InterPro" id="IPR011990">
    <property type="entry name" value="TPR-like_helical_dom_sf"/>
</dbReference>
<evidence type="ECO:0000313" key="8">
    <source>
        <dbReference type="Proteomes" id="UP000318081"/>
    </source>
</evidence>
<dbReference type="Proteomes" id="UP000318081">
    <property type="component" value="Chromosome"/>
</dbReference>
<dbReference type="InterPro" id="IPR051685">
    <property type="entry name" value="Ycf3/AcsC/BcsC/TPR_MFPF"/>
</dbReference>
<protein>
    <submittedName>
        <fullName evidence="7">Tetratricopeptide repeat protein</fullName>
    </submittedName>
</protein>
<dbReference type="PANTHER" id="PTHR44943">
    <property type="entry name" value="CELLULOSE SYNTHASE OPERON PROTEIN C"/>
    <property type="match status" value="1"/>
</dbReference>
<evidence type="ECO:0000256" key="4">
    <source>
        <dbReference type="SAM" id="Coils"/>
    </source>
</evidence>
<dbReference type="SUPFAM" id="SSF48452">
    <property type="entry name" value="TPR-like"/>
    <property type="match status" value="1"/>
</dbReference>
<proteinExistence type="predicted"/>